<evidence type="ECO:0000313" key="9">
    <source>
        <dbReference type="Proteomes" id="UP000324252"/>
    </source>
</evidence>
<feature type="coiled-coil region" evidence="7">
    <location>
        <begin position="39"/>
        <end position="66"/>
    </location>
</feature>
<gene>
    <name evidence="6" type="primary">xseB</name>
    <name evidence="8" type="ORF">SAMN05444142_10247</name>
</gene>
<accession>A0A1H0G122</accession>
<dbReference type="AlphaFoldDB" id="A0A1H0G122"/>
<sequence length="80" mass="8740">MSDKPVAEMSFEEAMRALEEVVGKLERGDVPLEESITLYERGAELKKRCEAKLKEAEEKVAAITLDGEGNPTGTTPVEGM</sequence>
<reference evidence="8 9" key="1">
    <citation type="submission" date="2016-11" db="EMBL/GenBank/DDBJ databases">
        <authorList>
            <person name="Varghese N."/>
            <person name="Submissions S."/>
        </authorList>
    </citation>
    <scope>NUCLEOTIDE SEQUENCE [LARGE SCALE GENOMIC DNA]</scope>
    <source>
        <strain evidence="8 9">DSM 29620</strain>
    </source>
</reference>
<dbReference type="InterPro" id="IPR037004">
    <property type="entry name" value="Exonuc_VII_ssu_sf"/>
</dbReference>
<evidence type="ECO:0000256" key="7">
    <source>
        <dbReference type="SAM" id="Coils"/>
    </source>
</evidence>
<keyword evidence="9" id="KW-1185">Reference proteome</keyword>
<protein>
    <recommendedName>
        <fullName evidence="6">Exodeoxyribonuclease 7 small subunit</fullName>
        <ecNumber evidence="6">3.1.11.6</ecNumber>
    </recommendedName>
    <alternativeName>
        <fullName evidence="6">Exodeoxyribonuclease VII small subunit</fullName>
        <shortName evidence="6">Exonuclease VII small subunit</shortName>
    </alternativeName>
</protein>
<dbReference type="GO" id="GO:0005829">
    <property type="term" value="C:cytosol"/>
    <property type="evidence" value="ECO:0007669"/>
    <property type="project" value="TreeGrafter"/>
</dbReference>
<dbReference type="SUPFAM" id="SSF116842">
    <property type="entry name" value="XseB-like"/>
    <property type="match status" value="1"/>
</dbReference>
<dbReference type="PANTHER" id="PTHR34137">
    <property type="entry name" value="EXODEOXYRIBONUCLEASE 7 SMALL SUBUNIT"/>
    <property type="match status" value="1"/>
</dbReference>
<organism evidence="8 9">
    <name type="scientific">Lutimaribacter pacificus</name>
    <dbReference type="NCBI Taxonomy" id="391948"/>
    <lineage>
        <taxon>Bacteria</taxon>
        <taxon>Pseudomonadati</taxon>
        <taxon>Pseudomonadota</taxon>
        <taxon>Alphaproteobacteria</taxon>
        <taxon>Rhodobacterales</taxon>
        <taxon>Roseobacteraceae</taxon>
        <taxon>Lutimaribacter</taxon>
    </lineage>
</organism>
<dbReference type="GO" id="GO:0006308">
    <property type="term" value="P:DNA catabolic process"/>
    <property type="evidence" value="ECO:0007669"/>
    <property type="project" value="UniProtKB-UniRule"/>
</dbReference>
<evidence type="ECO:0000256" key="6">
    <source>
        <dbReference type="HAMAP-Rule" id="MF_00337"/>
    </source>
</evidence>
<evidence type="ECO:0000256" key="5">
    <source>
        <dbReference type="ARBA" id="ARBA00022839"/>
    </source>
</evidence>
<keyword evidence="2 6" id="KW-0963">Cytoplasm</keyword>
<dbReference type="Pfam" id="PF02609">
    <property type="entry name" value="Exonuc_VII_S"/>
    <property type="match status" value="1"/>
</dbReference>
<evidence type="ECO:0000313" key="8">
    <source>
        <dbReference type="EMBL" id="SHJ83763.1"/>
    </source>
</evidence>
<dbReference type="EC" id="3.1.11.6" evidence="6"/>
<keyword evidence="7" id="KW-0175">Coiled coil</keyword>
<name>A0A1H0G122_9RHOB</name>
<keyword evidence="4 6" id="KW-0378">Hydrolase</keyword>
<comment type="function">
    <text evidence="6">Bidirectionally degrades single-stranded DNA into large acid-insoluble oligonucleotides, which are then degraded further into small acid-soluble oligonucleotides.</text>
</comment>
<dbReference type="GO" id="GO:0008855">
    <property type="term" value="F:exodeoxyribonuclease VII activity"/>
    <property type="evidence" value="ECO:0007669"/>
    <property type="project" value="UniProtKB-UniRule"/>
</dbReference>
<dbReference type="OrthoDB" id="9808145at2"/>
<dbReference type="NCBIfam" id="NF002139">
    <property type="entry name" value="PRK00977.1-3"/>
    <property type="match status" value="1"/>
</dbReference>
<dbReference type="PANTHER" id="PTHR34137:SF1">
    <property type="entry name" value="EXODEOXYRIBONUCLEASE 7 SMALL SUBUNIT"/>
    <property type="match status" value="1"/>
</dbReference>
<comment type="subcellular location">
    <subcellularLocation>
        <location evidence="6">Cytoplasm</location>
    </subcellularLocation>
</comment>
<keyword evidence="5 6" id="KW-0269">Exonuclease</keyword>
<dbReference type="Proteomes" id="UP000324252">
    <property type="component" value="Unassembled WGS sequence"/>
</dbReference>
<dbReference type="Gene3D" id="1.10.287.1040">
    <property type="entry name" value="Exonuclease VII, small subunit"/>
    <property type="match status" value="1"/>
</dbReference>
<proteinExistence type="inferred from homology"/>
<evidence type="ECO:0000256" key="1">
    <source>
        <dbReference type="ARBA" id="ARBA00009998"/>
    </source>
</evidence>
<dbReference type="HAMAP" id="MF_00337">
    <property type="entry name" value="Exonuc_7_S"/>
    <property type="match status" value="1"/>
</dbReference>
<comment type="similarity">
    <text evidence="1 6">Belongs to the XseB family.</text>
</comment>
<evidence type="ECO:0000256" key="3">
    <source>
        <dbReference type="ARBA" id="ARBA00022722"/>
    </source>
</evidence>
<comment type="catalytic activity">
    <reaction evidence="6">
        <text>Exonucleolytic cleavage in either 5'- to 3'- or 3'- to 5'-direction to yield nucleoside 5'-phosphates.</text>
        <dbReference type="EC" id="3.1.11.6"/>
    </reaction>
</comment>
<keyword evidence="3 6" id="KW-0540">Nuclease</keyword>
<dbReference type="RefSeq" id="WP_149787738.1">
    <property type="nucleotide sequence ID" value="NZ_FNIO01000003.1"/>
</dbReference>
<dbReference type="NCBIfam" id="TIGR01280">
    <property type="entry name" value="xseB"/>
    <property type="match status" value="1"/>
</dbReference>
<dbReference type="EMBL" id="FQZZ01000002">
    <property type="protein sequence ID" value="SHJ83763.1"/>
    <property type="molecule type" value="Genomic_DNA"/>
</dbReference>
<dbReference type="GO" id="GO:0009318">
    <property type="term" value="C:exodeoxyribonuclease VII complex"/>
    <property type="evidence" value="ECO:0007669"/>
    <property type="project" value="UniProtKB-UniRule"/>
</dbReference>
<evidence type="ECO:0000256" key="4">
    <source>
        <dbReference type="ARBA" id="ARBA00022801"/>
    </source>
</evidence>
<dbReference type="InterPro" id="IPR003761">
    <property type="entry name" value="Exonuc_VII_S"/>
</dbReference>
<evidence type="ECO:0000256" key="2">
    <source>
        <dbReference type="ARBA" id="ARBA00022490"/>
    </source>
</evidence>
<comment type="subunit">
    <text evidence="6">Heterooligomer composed of large and small subunits.</text>
</comment>